<dbReference type="FunFam" id="3.10.50.40:FF:000013">
    <property type="entry name" value="Peptidylprolyl isomerase"/>
    <property type="match status" value="1"/>
</dbReference>
<dbReference type="InterPro" id="IPR050754">
    <property type="entry name" value="FKBP4/5/8-like"/>
</dbReference>
<evidence type="ECO:0000256" key="7">
    <source>
        <dbReference type="PROSITE-ProRule" id="PRU00277"/>
    </source>
</evidence>
<dbReference type="GO" id="GO:0003755">
    <property type="term" value="F:peptidyl-prolyl cis-trans isomerase activity"/>
    <property type="evidence" value="ECO:0007669"/>
    <property type="project" value="UniProtKB-KW"/>
</dbReference>
<gene>
    <name evidence="11" type="ORF">CJN711_LOCUS1376</name>
    <name evidence="12" type="ORF">KQP761_LOCUS1007</name>
</gene>
<dbReference type="PROSITE" id="PS50059">
    <property type="entry name" value="FKBP_PPIASE"/>
    <property type="match status" value="2"/>
</dbReference>
<evidence type="ECO:0000256" key="4">
    <source>
        <dbReference type="ARBA" id="ARBA00022803"/>
    </source>
</evidence>
<dbReference type="EMBL" id="CAJNOW010000070">
    <property type="protein sequence ID" value="CAF1225121.1"/>
    <property type="molecule type" value="Genomic_DNA"/>
</dbReference>
<dbReference type="SMART" id="SM00028">
    <property type="entry name" value="TPR"/>
    <property type="match status" value="3"/>
</dbReference>
<dbReference type="FunFam" id="1.25.40.10:FF:000052">
    <property type="entry name" value="Aryl-hydrocarbon-interacting protein-like 1"/>
    <property type="match status" value="1"/>
</dbReference>
<dbReference type="AlphaFoldDB" id="A0A814F826"/>
<evidence type="ECO:0000259" key="10">
    <source>
        <dbReference type="PROSITE" id="PS50059"/>
    </source>
</evidence>
<dbReference type="OrthoDB" id="433738at2759"/>
<reference evidence="11" key="1">
    <citation type="submission" date="2021-02" db="EMBL/GenBank/DDBJ databases">
        <authorList>
            <person name="Nowell W R."/>
        </authorList>
    </citation>
    <scope>NUCLEOTIDE SEQUENCE</scope>
</reference>
<organism evidence="11 13">
    <name type="scientific">Rotaria magnacalcarata</name>
    <dbReference type="NCBI Taxonomy" id="392030"/>
    <lineage>
        <taxon>Eukaryota</taxon>
        <taxon>Metazoa</taxon>
        <taxon>Spiralia</taxon>
        <taxon>Gnathifera</taxon>
        <taxon>Rotifera</taxon>
        <taxon>Eurotatoria</taxon>
        <taxon>Bdelloidea</taxon>
        <taxon>Philodinida</taxon>
        <taxon>Philodinidae</taxon>
        <taxon>Rotaria</taxon>
    </lineage>
</organism>
<comment type="caution">
    <text evidence="11">The sequence shown here is derived from an EMBL/GenBank/DDBJ whole genome shotgun (WGS) entry which is preliminary data.</text>
</comment>
<evidence type="ECO:0000256" key="3">
    <source>
        <dbReference type="ARBA" id="ARBA00022737"/>
    </source>
</evidence>
<dbReference type="PANTHER" id="PTHR46512:SF9">
    <property type="entry name" value="PEPTIDYLPROLYL ISOMERASE"/>
    <property type="match status" value="1"/>
</dbReference>
<dbReference type="Proteomes" id="UP000663834">
    <property type="component" value="Unassembled WGS sequence"/>
</dbReference>
<protein>
    <recommendedName>
        <fullName evidence="2 7">peptidylprolyl isomerase</fullName>
        <ecNumber evidence="2 7">5.2.1.8</ecNumber>
    </recommendedName>
</protein>
<dbReference type="EMBL" id="CAJNOV010000097">
    <property type="protein sequence ID" value="CAF0981493.1"/>
    <property type="molecule type" value="Genomic_DNA"/>
</dbReference>
<dbReference type="Gene3D" id="1.25.40.10">
    <property type="entry name" value="Tetratricopeptide repeat domain"/>
    <property type="match status" value="1"/>
</dbReference>
<feature type="compositionally biased region" description="Basic and acidic residues" evidence="9">
    <location>
        <begin position="419"/>
        <end position="429"/>
    </location>
</feature>
<evidence type="ECO:0000256" key="8">
    <source>
        <dbReference type="PROSITE-ProRule" id="PRU00339"/>
    </source>
</evidence>
<evidence type="ECO:0000313" key="11">
    <source>
        <dbReference type="EMBL" id="CAF0981493.1"/>
    </source>
</evidence>
<dbReference type="Pfam" id="PF00515">
    <property type="entry name" value="TPR_1"/>
    <property type="match status" value="2"/>
</dbReference>
<dbReference type="InterPro" id="IPR046357">
    <property type="entry name" value="PPIase_dom_sf"/>
</dbReference>
<feature type="domain" description="PPIase FKBP-type" evidence="10">
    <location>
        <begin position="37"/>
        <end position="125"/>
    </location>
</feature>
<dbReference type="Pfam" id="PF00254">
    <property type="entry name" value="FKBP_C"/>
    <property type="match status" value="2"/>
</dbReference>
<dbReference type="InterPro" id="IPR001179">
    <property type="entry name" value="PPIase_FKBP_dom"/>
</dbReference>
<dbReference type="EC" id="5.2.1.8" evidence="2 7"/>
<feature type="compositionally biased region" description="Polar residues" evidence="9">
    <location>
        <begin position="406"/>
        <end position="418"/>
    </location>
</feature>
<feature type="domain" description="PPIase FKBP-type" evidence="10">
    <location>
        <begin position="154"/>
        <end position="237"/>
    </location>
</feature>
<comment type="catalytic activity">
    <reaction evidence="1 7">
        <text>[protein]-peptidylproline (omega=180) = [protein]-peptidylproline (omega=0)</text>
        <dbReference type="Rhea" id="RHEA:16237"/>
        <dbReference type="Rhea" id="RHEA-COMP:10747"/>
        <dbReference type="Rhea" id="RHEA-COMP:10748"/>
        <dbReference type="ChEBI" id="CHEBI:83833"/>
        <dbReference type="ChEBI" id="CHEBI:83834"/>
        <dbReference type="EC" id="5.2.1.8"/>
    </reaction>
</comment>
<evidence type="ECO:0000256" key="1">
    <source>
        <dbReference type="ARBA" id="ARBA00000971"/>
    </source>
</evidence>
<evidence type="ECO:0000256" key="5">
    <source>
        <dbReference type="ARBA" id="ARBA00023110"/>
    </source>
</evidence>
<keyword evidence="4 8" id="KW-0802">TPR repeat</keyword>
<dbReference type="SUPFAM" id="SSF48452">
    <property type="entry name" value="TPR-like"/>
    <property type="match status" value="1"/>
</dbReference>
<feature type="repeat" description="TPR" evidence="8">
    <location>
        <begin position="337"/>
        <end position="370"/>
    </location>
</feature>
<dbReference type="InterPro" id="IPR019734">
    <property type="entry name" value="TPR_rpt"/>
</dbReference>
<evidence type="ECO:0000256" key="9">
    <source>
        <dbReference type="SAM" id="MobiDB-lite"/>
    </source>
</evidence>
<keyword evidence="5 7" id="KW-0697">Rotamase</keyword>
<dbReference type="FunFam" id="3.10.50.40:FF:000006">
    <property type="entry name" value="Peptidyl-prolyl cis-trans isomerase"/>
    <property type="match status" value="1"/>
</dbReference>
<evidence type="ECO:0000313" key="12">
    <source>
        <dbReference type="EMBL" id="CAF1225121.1"/>
    </source>
</evidence>
<accession>A0A814F826</accession>
<proteinExistence type="predicted"/>
<evidence type="ECO:0000313" key="13">
    <source>
        <dbReference type="Proteomes" id="UP000663855"/>
    </source>
</evidence>
<keyword evidence="6 7" id="KW-0413">Isomerase</keyword>
<feature type="region of interest" description="Disordered" evidence="9">
    <location>
        <begin position="406"/>
        <end position="429"/>
    </location>
</feature>
<dbReference type="Gene3D" id="3.10.50.40">
    <property type="match status" value="2"/>
</dbReference>
<dbReference type="Proteomes" id="UP000663855">
    <property type="component" value="Unassembled WGS sequence"/>
</dbReference>
<evidence type="ECO:0000256" key="6">
    <source>
        <dbReference type="ARBA" id="ARBA00023235"/>
    </source>
</evidence>
<name>A0A814F826_9BILA</name>
<dbReference type="SUPFAM" id="SSF54534">
    <property type="entry name" value="FKBP-like"/>
    <property type="match status" value="2"/>
</dbReference>
<dbReference type="PROSITE" id="PS50005">
    <property type="entry name" value="TPR"/>
    <property type="match status" value="1"/>
</dbReference>
<sequence length="429" mass="48564">MATEINLKGEDISPAKDGGILKEIIKKGYSNEKPITNDKVFVHYVGTLLDGTKFDSSRDRNQKFEFELGKGSVIKAWDIGVATMERGEICRLICKSEYAYGENGSGDKIGPNATLIFEIELFDFMGEDISEGKDQSVIRRIFTKGEGWAKPSDGSIVDISLKGTHENRIFDERKLKFTVGEGLLKDIPEGIEYGVTRMTKGEKSQLKLKSKAIDGLEKFNIPKNAHVEYIVTLHDFEKGVDKWSIADAEKIQESEKLKKRAAELIKDGHYRIACKKYKAIIEYLKTDNYDSEKDKNKVRELKLATHSNMALCCLKLGEYAQCIRACDSALELDSKNEKCFFRRGQSYLAMLDYNEAMKDFQQVLKLNPSNTAATQHIQTCREQIKAYQHQEKQLYAKIFSKMATNNEKTSDQATNGDTKQNKDETATSN</sequence>
<dbReference type="PANTHER" id="PTHR46512">
    <property type="entry name" value="PEPTIDYLPROLYL ISOMERASE"/>
    <property type="match status" value="1"/>
</dbReference>
<dbReference type="PROSITE" id="PS50293">
    <property type="entry name" value="TPR_REGION"/>
    <property type="match status" value="1"/>
</dbReference>
<dbReference type="InterPro" id="IPR011990">
    <property type="entry name" value="TPR-like_helical_dom_sf"/>
</dbReference>
<evidence type="ECO:0000256" key="2">
    <source>
        <dbReference type="ARBA" id="ARBA00013194"/>
    </source>
</evidence>
<keyword evidence="3" id="KW-0677">Repeat</keyword>